<keyword evidence="3" id="KW-1185">Reference proteome</keyword>
<evidence type="ECO:0000256" key="1">
    <source>
        <dbReference type="SAM" id="SignalP"/>
    </source>
</evidence>
<accession>A0ABD3QST9</accession>
<dbReference type="AlphaFoldDB" id="A0ABD3QST9"/>
<organism evidence="2 3">
    <name type="scientific">Cyclotella cryptica</name>
    <dbReference type="NCBI Taxonomy" id="29204"/>
    <lineage>
        <taxon>Eukaryota</taxon>
        <taxon>Sar</taxon>
        <taxon>Stramenopiles</taxon>
        <taxon>Ochrophyta</taxon>
        <taxon>Bacillariophyta</taxon>
        <taxon>Coscinodiscophyceae</taxon>
        <taxon>Thalassiosirophycidae</taxon>
        <taxon>Stephanodiscales</taxon>
        <taxon>Stephanodiscaceae</taxon>
        <taxon>Cyclotella</taxon>
    </lineage>
</organism>
<protein>
    <submittedName>
        <fullName evidence="2">Uncharacterized protein</fullName>
    </submittedName>
</protein>
<evidence type="ECO:0000313" key="3">
    <source>
        <dbReference type="Proteomes" id="UP001516023"/>
    </source>
</evidence>
<proteinExistence type="predicted"/>
<evidence type="ECO:0000313" key="2">
    <source>
        <dbReference type="EMBL" id="KAL3802611.1"/>
    </source>
</evidence>
<keyword evidence="1" id="KW-0732">Signal</keyword>
<dbReference type="EMBL" id="JABMIG020000018">
    <property type="protein sequence ID" value="KAL3802611.1"/>
    <property type="molecule type" value="Genomic_DNA"/>
</dbReference>
<dbReference type="Proteomes" id="UP001516023">
    <property type="component" value="Unassembled WGS sequence"/>
</dbReference>
<sequence>MMVNAVVNLLVFINFTTSLMLVSADALDELIPGCMKFKDSDQCRITGESNNYESRDECLHITGFSDRDFAASGIYCRNDSSGPYQLRASDSLRYELVRQGSDRYELLRVIKSKRDVWTGIAIYAGFLSGSDSSLDNAEWYGYSLNIKHRESSFDPTEPRLNATYTKVDTKALRVANEFRSEGFDKCDLSICDSLIRSSSTNEEFCSHHWHASAQLADIAGNNMEAARRLEQARSCVLREIHDLASKQIPIPRHIRWEVSHLSHLMAKSLVKAGRLHAALDAILVGLANSPEQKQRRHLFLCLGDIKLAANELKSANQAYLHAFRAVLEKGGMVEKRNFWTYIHDSVGVFIAQAVSSTQERSSDLARAISPNYATIRMKMLLRIEKGDTDTVDWLDFEELNSATVDPMLIFGHECTIRSLNEIQDKFGFCSHYILDYPERLVEIYQAE</sequence>
<name>A0ABD3QST9_9STRA</name>
<gene>
    <name evidence="2" type="ORF">HJC23_011935</name>
</gene>
<comment type="caution">
    <text evidence="2">The sequence shown here is derived from an EMBL/GenBank/DDBJ whole genome shotgun (WGS) entry which is preliminary data.</text>
</comment>
<feature type="signal peptide" evidence="1">
    <location>
        <begin position="1"/>
        <end position="24"/>
    </location>
</feature>
<reference evidence="2 3" key="1">
    <citation type="journal article" date="2020" name="G3 (Bethesda)">
        <title>Improved Reference Genome for Cyclotella cryptica CCMP332, a Model for Cell Wall Morphogenesis, Salinity Adaptation, and Lipid Production in Diatoms (Bacillariophyta).</title>
        <authorList>
            <person name="Roberts W.R."/>
            <person name="Downey K.M."/>
            <person name="Ruck E.C."/>
            <person name="Traller J.C."/>
            <person name="Alverson A.J."/>
        </authorList>
    </citation>
    <scope>NUCLEOTIDE SEQUENCE [LARGE SCALE GENOMIC DNA]</scope>
    <source>
        <strain evidence="2 3">CCMP332</strain>
    </source>
</reference>
<feature type="chain" id="PRO_5044768634" evidence="1">
    <location>
        <begin position="25"/>
        <end position="447"/>
    </location>
</feature>